<dbReference type="Proteomes" id="UP000461585">
    <property type="component" value="Unassembled WGS sequence"/>
</dbReference>
<organism evidence="1 2">
    <name type="scientific">Anaerotalea alkaliphila</name>
    <dbReference type="NCBI Taxonomy" id="2662126"/>
    <lineage>
        <taxon>Bacteria</taxon>
        <taxon>Bacillati</taxon>
        <taxon>Bacillota</taxon>
        <taxon>Clostridia</taxon>
        <taxon>Eubacteriales</taxon>
        <taxon>Anaerotalea</taxon>
    </lineage>
</organism>
<gene>
    <name evidence="1" type="ORF">GXN74_03395</name>
</gene>
<dbReference type="NCBIfam" id="TIGR02677">
    <property type="entry name" value="TIGR02677 family protein"/>
    <property type="match status" value="1"/>
</dbReference>
<sequence>MQSKWLKPIPETKYLSVENAWRYRAIMRTFYINDLRYRHWLDKETVFNSLKGEERFSEYTLEMCAQDLEALHQWGNLSAVQDTSKVGTYQQFVNKQFRYQMTEYAIEIERMTVRLENLFIEGGSLEPTLMERLKEQLQRIPEQLHAEPGAVGGWWSALTNDFQRLNQSYQDYIRDWSGAKAEELMKTKHFLVYKEKLVEYLRHFIKALQQHGHEIEGILKKVPIGDKRALFERITDYESDVPRVDMETLKREDLYRNVEGKYQSIESFFMGSAAGQASELETILAMTNEIIRRITRYAATILEQSSQYSSRKEEYRTVAALFSGMGSVDDAHRLAAQVFGIAGYKHFAGDYTRGTESIQSSIYEEPPVEEVLTPRIRTYREKVEKTAIADHSREKAAMRERVLKERETEREILMRHLESGRIEMDGIGKVSASVRRSLLRWLTRAIAEKGGVAVTEHGQKYRLLNPREQRRCVLESEDGSLEMPAYILQFEE</sequence>
<proteinExistence type="predicted"/>
<accession>A0A7X5HUC0</accession>
<protein>
    <submittedName>
        <fullName evidence="1">TIGR02677 family protein</fullName>
    </submittedName>
</protein>
<evidence type="ECO:0000313" key="1">
    <source>
        <dbReference type="EMBL" id="NDL66789.1"/>
    </source>
</evidence>
<reference evidence="1 2" key="1">
    <citation type="submission" date="2020-01" db="EMBL/GenBank/DDBJ databases">
        <title>Anaeroalcalibacter tamaniensis gen. nov., sp. nov., moderately halophilic strictly anaerobic fermenter bacterium from mud volcano of Taman peninsula.</title>
        <authorList>
            <person name="Frolova A."/>
            <person name="Merkel A.Y."/>
            <person name="Slobodkin A.I."/>
        </authorList>
    </citation>
    <scope>NUCLEOTIDE SEQUENCE [LARGE SCALE GENOMIC DNA]</scope>
    <source>
        <strain evidence="1 2">F-3ap</strain>
    </source>
</reference>
<name>A0A7X5HUC0_9FIRM</name>
<comment type="caution">
    <text evidence="1">The sequence shown here is derived from an EMBL/GenBank/DDBJ whole genome shotgun (WGS) entry which is preliminary data.</text>
</comment>
<dbReference type="InterPro" id="IPR013493">
    <property type="entry name" value="CHP02677"/>
</dbReference>
<dbReference type="EMBL" id="JAAEEH010000006">
    <property type="protein sequence ID" value="NDL66789.1"/>
    <property type="molecule type" value="Genomic_DNA"/>
</dbReference>
<dbReference type="Pfam" id="PF09660">
    <property type="entry name" value="DUF2397"/>
    <property type="match status" value="1"/>
</dbReference>
<evidence type="ECO:0000313" key="2">
    <source>
        <dbReference type="Proteomes" id="UP000461585"/>
    </source>
</evidence>
<dbReference type="RefSeq" id="WP_162369517.1">
    <property type="nucleotide sequence ID" value="NZ_JAAEEH010000006.1"/>
</dbReference>
<dbReference type="AlphaFoldDB" id="A0A7X5HUC0"/>
<keyword evidence="2" id="KW-1185">Reference proteome</keyword>